<sequence length="162" mass="18402">MSDFVRTAYSRVGREKQLYSPETGARMVAGSVALNSDKTKVIMVQSSVSKRNWVLPKGGIEVDEPDFEHTARRETWEEAGVVGDIVKYLGVIKDSRPNSGTHKPSEFHFYEMNVTELAPEYPEKEKRARGWFSYEAAYRELELANRPELIEALKRSGIVKCS</sequence>
<dbReference type="GO" id="GO:0008486">
    <property type="term" value="F:diphosphoinositol-polyphosphate diphosphatase activity"/>
    <property type="evidence" value="ECO:0007669"/>
    <property type="project" value="TreeGrafter"/>
</dbReference>
<dbReference type="GO" id="GO:0034431">
    <property type="term" value="F:bis(5'-adenosyl)-hexaphosphatase activity"/>
    <property type="evidence" value="ECO:0007669"/>
    <property type="project" value="TreeGrafter"/>
</dbReference>
<name>A0A0X8HRI4_9SACH</name>
<dbReference type="GeneID" id="28723353"/>
<dbReference type="RefSeq" id="XP_017987115.1">
    <property type="nucleotide sequence ID" value="XM_018130997.1"/>
</dbReference>
<dbReference type="InterPro" id="IPR000086">
    <property type="entry name" value="NUDIX_hydrolase_dom"/>
</dbReference>
<keyword evidence="2" id="KW-0479">Metal-binding</keyword>
<evidence type="ECO:0000259" key="5">
    <source>
        <dbReference type="PROSITE" id="PS51462"/>
    </source>
</evidence>
<feature type="domain" description="Nudix hydrolase" evidence="5">
    <location>
        <begin position="24"/>
        <end position="154"/>
    </location>
</feature>
<reference evidence="6 7" key="1">
    <citation type="submission" date="2016-01" db="EMBL/GenBank/DDBJ databases">
        <title>Genome sequence of the yeast Holleya sinecauda.</title>
        <authorList>
            <person name="Dietrich F.S."/>
        </authorList>
    </citation>
    <scope>NUCLEOTIDE SEQUENCE [LARGE SCALE GENOMIC DNA]</scope>
    <source>
        <strain evidence="6 7">ATCC 58844</strain>
    </source>
</reference>
<dbReference type="GO" id="GO:0071543">
    <property type="term" value="P:diphosphoinositol polyphosphate metabolic process"/>
    <property type="evidence" value="ECO:0007669"/>
    <property type="project" value="TreeGrafter"/>
</dbReference>
<evidence type="ECO:0000313" key="7">
    <source>
        <dbReference type="Proteomes" id="UP000243052"/>
    </source>
</evidence>
<keyword evidence="4" id="KW-0460">Magnesium</keyword>
<dbReference type="GO" id="GO:1901911">
    <property type="term" value="P:adenosine 5'-(hexahydrogen pentaphosphate) catabolic process"/>
    <property type="evidence" value="ECO:0007669"/>
    <property type="project" value="TreeGrafter"/>
</dbReference>
<dbReference type="SUPFAM" id="SSF55811">
    <property type="entry name" value="Nudix"/>
    <property type="match status" value="1"/>
</dbReference>
<gene>
    <name evidence="6" type="ORF">AW171_hschr31990</name>
</gene>
<dbReference type="InterPro" id="IPR047198">
    <property type="entry name" value="DDP-like_NUDIX"/>
</dbReference>
<keyword evidence="3" id="KW-0378">Hydrolase</keyword>
<evidence type="ECO:0000256" key="3">
    <source>
        <dbReference type="ARBA" id="ARBA00022801"/>
    </source>
</evidence>
<evidence type="ECO:0000256" key="1">
    <source>
        <dbReference type="ARBA" id="ARBA00001946"/>
    </source>
</evidence>
<dbReference type="CDD" id="cd04666">
    <property type="entry name" value="NUDIX_DIPP2_like_Nudt4"/>
    <property type="match status" value="1"/>
</dbReference>
<keyword evidence="7" id="KW-1185">Reference proteome</keyword>
<evidence type="ECO:0000313" key="6">
    <source>
        <dbReference type="EMBL" id="AMD20119.1"/>
    </source>
</evidence>
<accession>A0A0X8HRI4</accession>
<dbReference type="GO" id="GO:0005634">
    <property type="term" value="C:nucleus"/>
    <property type="evidence" value="ECO:0007669"/>
    <property type="project" value="TreeGrafter"/>
</dbReference>
<dbReference type="PANTHER" id="PTHR12629">
    <property type="entry name" value="DIPHOSPHOINOSITOL POLYPHOSPHATE PHOSPHOHYDROLASE"/>
    <property type="match status" value="1"/>
</dbReference>
<dbReference type="GO" id="GO:0034432">
    <property type="term" value="F:bis(5'-adenosyl)-pentaphosphatase activity"/>
    <property type="evidence" value="ECO:0007669"/>
    <property type="project" value="TreeGrafter"/>
</dbReference>
<evidence type="ECO:0000256" key="4">
    <source>
        <dbReference type="ARBA" id="ARBA00022842"/>
    </source>
</evidence>
<comment type="cofactor">
    <cofactor evidence="1">
        <name>Mg(2+)</name>
        <dbReference type="ChEBI" id="CHEBI:18420"/>
    </cofactor>
</comment>
<dbReference type="EMBL" id="CP014243">
    <property type="protein sequence ID" value="AMD20119.1"/>
    <property type="molecule type" value="Genomic_DNA"/>
</dbReference>
<dbReference type="OrthoDB" id="2011998at2759"/>
<dbReference type="PROSITE" id="PS51462">
    <property type="entry name" value="NUDIX"/>
    <property type="match status" value="1"/>
</dbReference>
<dbReference type="GO" id="GO:0046872">
    <property type="term" value="F:metal ion binding"/>
    <property type="evidence" value="ECO:0007669"/>
    <property type="project" value="UniProtKB-KW"/>
</dbReference>
<dbReference type="GO" id="GO:1901909">
    <property type="term" value="P:diadenosine hexaphosphate catabolic process"/>
    <property type="evidence" value="ECO:0007669"/>
    <property type="project" value="TreeGrafter"/>
</dbReference>
<dbReference type="GO" id="GO:0005737">
    <property type="term" value="C:cytoplasm"/>
    <property type="evidence" value="ECO:0007669"/>
    <property type="project" value="TreeGrafter"/>
</dbReference>
<proteinExistence type="predicted"/>
<dbReference type="AlphaFoldDB" id="A0A0X8HRI4"/>
<dbReference type="GO" id="GO:1901907">
    <property type="term" value="P:diadenosine pentaphosphate catabolic process"/>
    <property type="evidence" value="ECO:0007669"/>
    <property type="project" value="TreeGrafter"/>
</dbReference>
<evidence type="ECO:0000256" key="2">
    <source>
        <dbReference type="ARBA" id="ARBA00022723"/>
    </source>
</evidence>
<dbReference type="InterPro" id="IPR015797">
    <property type="entry name" value="NUDIX_hydrolase-like_dom_sf"/>
</dbReference>
<protein>
    <submittedName>
        <fullName evidence="6">HCL032Wp</fullName>
    </submittedName>
</protein>
<dbReference type="Pfam" id="PF00293">
    <property type="entry name" value="NUDIX"/>
    <property type="match status" value="1"/>
</dbReference>
<dbReference type="Gene3D" id="3.90.79.10">
    <property type="entry name" value="Nucleoside Triphosphate Pyrophosphohydrolase"/>
    <property type="match status" value="1"/>
</dbReference>
<organism evidence="6 7">
    <name type="scientific">Eremothecium sinecaudum</name>
    <dbReference type="NCBI Taxonomy" id="45286"/>
    <lineage>
        <taxon>Eukaryota</taxon>
        <taxon>Fungi</taxon>
        <taxon>Dikarya</taxon>
        <taxon>Ascomycota</taxon>
        <taxon>Saccharomycotina</taxon>
        <taxon>Saccharomycetes</taxon>
        <taxon>Saccharomycetales</taxon>
        <taxon>Saccharomycetaceae</taxon>
        <taxon>Eremothecium</taxon>
    </lineage>
</organism>
<dbReference type="PANTHER" id="PTHR12629:SF0">
    <property type="entry name" value="DIPHOSPHOINOSITOL-POLYPHOSPHATE DIPHOSPHATASE"/>
    <property type="match status" value="1"/>
</dbReference>
<dbReference type="GO" id="GO:0000298">
    <property type="term" value="F:endopolyphosphatase activity"/>
    <property type="evidence" value="ECO:0007669"/>
    <property type="project" value="TreeGrafter"/>
</dbReference>
<dbReference type="STRING" id="45286.A0A0X8HRI4"/>
<dbReference type="Proteomes" id="UP000243052">
    <property type="component" value="Chromosome iii"/>
</dbReference>